<dbReference type="EMBL" id="LO018304">
    <property type="protein sequence ID" value="CUM58170.1"/>
    <property type="molecule type" value="Genomic_DNA"/>
</dbReference>
<gene>
    <name evidence="1" type="ORF">PLAM_0203</name>
</gene>
<dbReference type="AlphaFoldDB" id="A0A1J1J9N0"/>
<protein>
    <submittedName>
        <fullName evidence="1">Uncharacterized protein</fullName>
    </submittedName>
</protein>
<evidence type="ECO:0000313" key="1">
    <source>
        <dbReference type="EMBL" id="CUM58170.1"/>
    </source>
</evidence>
<organism evidence="1">
    <name type="scientific">Planktothrix agardhii</name>
    <name type="common">Oscillatoria agardhii</name>
    <dbReference type="NCBI Taxonomy" id="1160"/>
    <lineage>
        <taxon>Bacteria</taxon>
        <taxon>Bacillati</taxon>
        <taxon>Cyanobacteriota</taxon>
        <taxon>Cyanophyceae</taxon>
        <taxon>Oscillatoriophycideae</taxon>
        <taxon>Oscillatoriales</taxon>
        <taxon>Microcoleaceae</taxon>
        <taxon>Planktothrix</taxon>
    </lineage>
</organism>
<sequence>MGKKSLKVTVHGLSDENYADVAHGIVKTVKSVAPDSDISILGASPETFEGSSNKEIKGK</sequence>
<accession>A0A1J1J9N0</accession>
<reference evidence="1" key="1">
    <citation type="submission" date="2015-09" db="EMBL/GenBank/DDBJ databases">
        <authorList>
            <person name="Jackson K.R."/>
            <person name="Lunt B.L."/>
            <person name="Fisher J.N.B."/>
            <person name="Gardner A.V."/>
            <person name="Bailey M.E."/>
            <person name="Deus L.M."/>
            <person name="Earl A.S."/>
            <person name="Gibby P.D."/>
            <person name="Hartmann K.A."/>
            <person name="Liu J.E."/>
            <person name="Manci A.M."/>
            <person name="Nielsen D.A."/>
            <person name="Solomon M.B."/>
            <person name="Breakwell D.P."/>
            <person name="Burnett S.H."/>
            <person name="Grose J.H."/>
        </authorList>
    </citation>
    <scope>NUCLEOTIDE SEQUENCE</scope>
    <source>
        <strain evidence="1">7805</strain>
    </source>
</reference>
<name>A0A1J1J9N0_PLAAG</name>
<proteinExistence type="predicted"/>